<dbReference type="EMBL" id="CP003630">
    <property type="protein sequence ID" value="AFZ21417.1"/>
    <property type="molecule type" value="Genomic_DNA"/>
</dbReference>
<protein>
    <submittedName>
        <fullName evidence="2">Uncharacterized protein</fullName>
    </submittedName>
</protein>
<dbReference type="Proteomes" id="UP000010471">
    <property type="component" value="Chromosome"/>
</dbReference>
<proteinExistence type="predicted"/>
<gene>
    <name evidence="2" type="ORF">Mic7113_5797</name>
</gene>
<evidence type="ECO:0000313" key="2">
    <source>
        <dbReference type="EMBL" id="AFZ21417.1"/>
    </source>
</evidence>
<sequence length="95" mass="11110">MSLTDRSRLGGIKSRQKRLQRKLRKLDQNSQSASTPDDALVSKQDLTAQKKAWEKYLFAKSIYEETRDSDHWRYMQKCISEYENALKTNLGIKAI</sequence>
<dbReference type="AlphaFoldDB" id="K9WPE2"/>
<organism evidence="2 3">
    <name type="scientific">Allocoleopsis franciscana PCC 7113</name>
    <dbReference type="NCBI Taxonomy" id="1173027"/>
    <lineage>
        <taxon>Bacteria</taxon>
        <taxon>Bacillati</taxon>
        <taxon>Cyanobacteriota</taxon>
        <taxon>Cyanophyceae</taxon>
        <taxon>Coleofasciculales</taxon>
        <taxon>Coleofasciculaceae</taxon>
        <taxon>Allocoleopsis</taxon>
        <taxon>Allocoleopsis franciscana</taxon>
    </lineage>
</organism>
<evidence type="ECO:0000313" key="3">
    <source>
        <dbReference type="Proteomes" id="UP000010471"/>
    </source>
</evidence>
<feature type="region of interest" description="Disordered" evidence="1">
    <location>
        <begin position="1"/>
        <end position="40"/>
    </location>
</feature>
<evidence type="ECO:0000256" key="1">
    <source>
        <dbReference type="SAM" id="MobiDB-lite"/>
    </source>
</evidence>
<dbReference type="KEGG" id="mic:Mic7113_5797"/>
<dbReference type="HOGENOM" id="CLU_2369709_0_0_3"/>
<dbReference type="RefSeq" id="WP_015185546.1">
    <property type="nucleotide sequence ID" value="NC_019738.1"/>
</dbReference>
<feature type="compositionally biased region" description="Basic residues" evidence="1">
    <location>
        <begin position="14"/>
        <end position="24"/>
    </location>
</feature>
<accession>K9WPE2</accession>
<keyword evidence="3" id="KW-1185">Reference proteome</keyword>
<reference evidence="2 3" key="1">
    <citation type="submission" date="2012-06" db="EMBL/GenBank/DDBJ databases">
        <title>Finished chromosome of genome of Microcoleus sp. PCC 7113.</title>
        <authorList>
            <consortium name="US DOE Joint Genome Institute"/>
            <person name="Gugger M."/>
            <person name="Coursin T."/>
            <person name="Rippka R."/>
            <person name="Tandeau De Marsac N."/>
            <person name="Huntemann M."/>
            <person name="Wei C.-L."/>
            <person name="Han J."/>
            <person name="Detter J.C."/>
            <person name="Han C."/>
            <person name="Tapia R."/>
            <person name="Chen A."/>
            <person name="Kyrpides N."/>
            <person name="Mavromatis K."/>
            <person name="Markowitz V."/>
            <person name="Szeto E."/>
            <person name="Ivanova N."/>
            <person name="Pagani I."/>
            <person name="Pati A."/>
            <person name="Goodwin L."/>
            <person name="Nordberg H.P."/>
            <person name="Cantor M.N."/>
            <person name="Hua S.X."/>
            <person name="Woyke T."/>
            <person name="Kerfeld C.A."/>
        </authorList>
    </citation>
    <scope>NUCLEOTIDE SEQUENCE [LARGE SCALE GENOMIC DNA]</scope>
    <source>
        <strain evidence="2 3">PCC 7113</strain>
    </source>
</reference>
<name>K9WPE2_9CYAN</name>